<dbReference type="STRING" id="425514.SAMN05443550_105129"/>
<evidence type="ECO:0000313" key="1">
    <source>
        <dbReference type="EMBL" id="SEA76919.1"/>
    </source>
</evidence>
<keyword evidence="2" id="KW-1185">Reference proteome</keyword>
<proteinExistence type="predicted"/>
<gene>
    <name evidence="1" type="ORF">SAMN05443550_105129</name>
</gene>
<organism evidence="1 2">
    <name type="scientific">Pedobacter hartonius</name>
    <dbReference type="NCBI Taxonomy" id="425514"/>
    <lineage>
        <taxon>Bacteria</taxon>
        <taxon>Pseudomonadati</taxon>
        <taxon>Bacteroidota</taxon>
        <taxon>Sphingobacteriia</taxon>
        <taxon>Sphingobacteriales</taxon>
        <taxon>Sphingobacteriaceae</taxon>
        <taxon>Pedobacter</taxon>
    </lineage>
</organism>
<sequence length="307" mass="35425">MVHDKVPVNISKLKHFYPMLEDLHNQYPSDGEPLIINMEILLEINEGEQNAFESRYLLLIEKYGIPEDAAGDILYINQKITHDLTNLDIIRNADTQTLNALDFLIGYQKLVDDINIKKAQNKTGYTTNEEDPITIQVKDRHSNGAVPLLYEGSGRFIVKMIYQALKTSFNNTALSYILDDYPEIPPLEQLIYLRGEDMDSRKLIAREMVAKTASILSAYFEKYIPKPVYSKKKNSIIYELFYLFDTLKYAGKVMDVDSSTLIRMNLKKDYTLPLDKSRHADFIKEVIKNDHRRDHPLSGAFLTFTKS</sequence>
<name>A0A1H4DWN8_9SPHI</name>
<dbReference type="AlphaFoldDB" id="A0A1H4DWN8"/>
<evidence type="ECO:0000313" key="2">
    <source>
        <dbReference type="Proteomes" id="UP000198850"/>
    </source>
</evidence>
<protein>
    <submittedName>
        <fullName evidence="1">Uncharacterized protein</fullName>
    </submittedName>
</protein>
<reference evidence="1 2" key="1">
    <citation type="submission" date="2016-10" db="EMBL/GenBank/DDBJ databases">
        <authorList>
            <person name="de Groot N.N."/>
        </authorList>
    </citation>
    <scope>NUCLEOTIDE SEQUENCE [LARGE SCALE GENOMIC DNA]</scope>
    <source>
        <strain evidence="1 2">DSM 19033</strain>
    </source>
</reference>
<accession>A0A1H4DWN8</accession>
<dbReference type="Proteomes" id="UP000198850">
    <property type="component" value="Unassembled WGS sequence"/>
</dbReference>
<dbReference type="EMBL" id="FNRA01000005">
    <property type="protein sequence ID" value="SEA76919.1"/>
    <property type="molecule type" value="Genomic_DNA"/>
</dbReference>